<feature type="transmembrane region" description="Helical" evidence="1">
    <location>
        <begin position="333"/>
        <end position="352"/>
    </location>
</feature>
<gene>
    <name evidence="2" type="ORF">Fcan01_17045</name>
</gene>
<feature type="transmembrane region" description="Helical" evidence="1">
    <location>
        <begin position="579"/>
        <end position="599"/>
    </location>
</feature>
<dbReference type="EMBL" id="LNIX01000012">
    <property type="protein sequence ID" value="OXA48125.1"/>
    <property type="molecule type" value="Genomic_DNA"/>
</dbReference>
<keyword evidence="3" id="KW-1185">Reference proteome</keyword>
<keyword evidence="1" id="KW-0472">Membrane</keyword>
<protein>
    <submittedName>
        <fullName evidence="2">Uncharacterized protein</fullName>
    </submittedName>
</protein>
<feature type="transmembrane region" description="Helical" evidence="1">
    <location>
        <begin position="295"/>
        <end position="321"/>
    </location>
</feature>
<dbReference type="AlphaFoldDB" id="A0A226DRH1"/>
<sequence>MSPCQRKDSDTRYTPTDSAPFNYVKIAVDIFEKVLHANSGSVFTLKTTAVIAPTDFQATRLVTPECVLNIIVKVPERRWEMTNIETFIFSGLFAYVADYKTSVIMVWPKSSVKFPTLSNCKYRTISTRIFTLVLELTYHNVIPSVIDVRWGFYCHFCSGQVWISLHEVDGISEFVELKHLSLRRRLDRKRFLFNLVTGTDPFRKRISTCEASPWVTPSNPCPYYRMIPEFLSSKLNLSFNDYQGFLNLTCGVLHLAVIDIQKRHLLTSLRLKFQITTKLKYCEFGGSLKTRSLRLWAWVTPFKLSVWITLLLIMMASAIAIGAIENGIHKSTFSLLTTKFMSNLFIVVAVCFRQICGTNTKLKWVLHISMIASLAVYESYFTSTIVVPSKVERNPSFVSLLKMGYKIGFKRASTNNSTDISGDAYLNRYDHVFEKLGIAGWIRNKKFFYGTKRLTRTQIKNRTLKIMMAFPTQQEDKKIARAEQEVGNARSKIQCRFTPEIFYKTENYEMAFLSVRVEVLSLLGAIREFGFFEFWKNNVGNVFIYNSKKMTRRLLREQKVFADHTESLRYEDLIRIDNLLSLFIIFGLCISFGLATFLFEKFHINGYIHK</sequence>
<evidence type="ECO:0000313" key="2">
    <source>
        <dbReference type="EMBL" id="OXA48125.1"/>
    </source>
</evidence>
<dbReference type="Proteomes" id="UP000198287">
    <property type="component" value="Unassembled WGS sequence"/>
</dbReference>
<organism evidence="2 3">
    <name type="scientific">Folsomia candida</name>
    <name type="common">Springtail</name>
    <dbReference type="NCBI Taxonomy" id="158441"/>
    <lineage>
        <taxon>Eukaryota</taxon>
        <taxon>Metazoa</taxon>
        <taxon>Ecdysozoa</taxon>
        <taxon>Arthropoda</taxon>
        <taxon>Hexapoda</taxon>
        <taxon>Collembola</taxon>
        <taxon>Entomobryomorpha</taxon>
        <taxon>Isotomoidea</taxon>
        <taxon>Isotomidae</taxon>
        <taxon>Proisotominae</taxon>
        <taxon>Folsomia</taxon>
    </lineage>
</organism>
<proteinExistence type="predicted"/>
<name>A0A226DRH1_FOLCA</name>
<reference evidence="2 3" key="1">
    <citation type="submission" date="2015-12" db="EMBL/GenBank/DDBJ databases">
        <title>The genome of Folsomia candida.</title>
        <authorList>
            <person name="Faddeeva A."/>
            <person name="Derks M.F."/>
            <person name="Anvar Y."/>
            <person name="Smit S."/>
            <person name="Van Straalen N."/>
            <person name="Roelofs D."/>
        </authorList>
    </citation>
    <scope>NUCLEOTIDE SEQUENCE [LARGE SCALE GENOMIC DNA]</scope>
    <source>
        <strain evidence="2 3">VU population</strain>
        <tissue evidence="2">Whole body</tissue>
    </source>
</reference>
<evidence type="ECO:0000313" key="3">
    <source>
        <dbReference type="Proteomes" id="UP000198287"/>
    </source>
</evidence>
<keyword evidence="1" id="KW-0812">Transmembrane</keyword>
<comment type="caution">
    <text evidence="2">The sequence shown here is derived from an EMBL/GenBank/DDBJ whole genome shotgun (WGS) entry which is preliminary data.</text>
</comment>
<accession>A0A226DRH1</accession>
<keyword evidence="1" id="KW-1133">Transmembrane helix</keyword>
<evidence type="ECO:0000256" key="1">
    <source>
        <dbReference type="SAM" id="Phobius"/>
    </source>
</evidence>